<keyword evidence="7" id="KW-1185">Reference proteome</keyword>
<comment type="caution">
    <text evidence="6">The sequence shown here is derived from an EMBL/GenBank/DDBJ whole genome shotgun (WGS) entry which is preliminary data.</text>
</comment>
<dbReference type="EMBL" id="JACHJU010000001">
    <property type="protein sequence ID" value="MBB4936842.1"/>
    <property type="molecule type" value="Genomic_DNA"/>
</dbReference>
<evidence type="ECO:0000256" key="3">
    <source>
        <dbReference type="ARBA" id="ARBA00023295"/>
    </source>
</evidence>
<sequence>MSTAGAARQDWQARIHKASGEVAAAGQVEVAAPAGLRATAGGGHATLTWEPVAGAIGYIVQRAPREAGPYGSTKQRDVDVPAVPEPRFVDTGQGPAWYKVAAVTTMDAAGPFTEPVFAAPLAAPGTVTLRVDASTTTRPLPRPWKYMIGSEHLSYMLSADTVGGRPIGSELTGALRTMREELGVETVRAHAILCDDLGVYREVDGVPVHDFGKVDEVYDTVTSFGMRPIVELSFMPRDLASDPSKTVFGYGAIISPPKDYGRWGDLVRALTQHLVDRYGLREVIDNWAFEVWNEANLEVFWSGTPEEFFRLYDVSAAAVKDVHPDIRVGGPSSAANGWVQELIDHVDASGAALDFVSTHTYGNAPLDWRPTLERHGREGTPIWWTEWGPTPTHFHGIGDGPFGATFLLHGMKSAAGRVDALAHWVASDHFEELGRPPALFHGGFGLFTVGNLRKPRYFALALADRLGADELACSATGDTAGVEMWAARSAAGGVGVLVWNGTLNQDQAGGEEGLSREVALTVEGLVPGEYTLSHHRIDERHSNIRAVWAEVGGGADWPEGGQWDRLHAANSLQELEPARTVRVEEGALRLSFTLPMPAVSYLELTRL</sequence>
<dbReference type="InterPro" id="IPR051923">
    <property type="entry name" value="Glycosyl_Hydrolase_39"/>
</dbReference>
<dbReference type="AlphaFoldDB" id="A0A7W7RRH8"/>
<organism evidence="6 7">
    <name type="scientific">Streptosporangium album</name>
    <dbReference type="NCBI Taxonomy" id="47479"/>
    <lineage>
        <taxon>Bacteria</taxon>
        <taxon>Bacillati</taxon>
        <taxon>Actinomycetota</taxon>
        <taxon>Actinomycetes</taxon>
        <taxon>Streptosporangiales</taxon>
        <taxon>Streptosporangiaceae</taxon>
        <taxon>Streptosporangium</taxon>
    </lineage>
</organism>
<feature type="domain" description="Glycosyl hydrolases family 39 N-terminal catalytic" evidence="5">
    <location>
        <begin position="129"/>
        <end position="570"/>
    </location>
</feature>
<gene>
    <name evidence="6" type="ORF">FHR32_001147</name>
</gene>
<reference evidence="6 7" key="1">
    <citation type="submission" date="2020-08" db="EMBL/GenBank/DDBJ databases">
        <title>Sequencing the genomes of 1000 actinobacteria strains.</title>
        <authorList>
            <person name="Klenk H.-P."/>
        </authorList>
    </citation>
    <scope>NUCLEOTIDE SEQUENCE [LARGE SCALE GENOMIC DNA]</scope>
    <source>
        <strain evidence="6 7">DSM 43023</strain>
    </source>
</reference>
<proteinExistence type="inferred from homology"/>
<dbReference type="PANTHER" id="PTHR12631:SF10">
    <property type="entry name" value="BETA-XYLOSIDASE-LIKE PROTEIN-RELATED"/>
    <property type="match status" value="1"/>
</dbReference>
<protein>
    <submittedName>
        <fullName evidence="6">Xylan 1,4-beta-xylosidase</fullName>
        <ecNumber evidence="6">3.2.1.37</ecNumber>
    </submittedName>
</protein>
<dbReference type="GO" id="GO:0005975">
    <property type="term" value="P:carbohydrate metabolic process"/>
    <property type="evidence" value="ECO:0007669"/>
    <property type="project" value="InterPro"/>
</dbReference>
<dbReference type="GO" id="GO:0009044">
    <property type="term" value="F:xylan 1,4-beta-xylosidase activity"/>
    <property type="evidence" value="ECO:0007669"/>
    <property type="project" value="UniProtKB-EC"/>
</dbReference>
<dbReference type="InterPro" id="IPR000514">
    <property type="entry name" value="Glyco_hydro_39"/>
</dbReference>
<dbReference type="Gene3D" id="2.60.40.1500">
    <property type="entry name" value="Glycosyl hydrolase domain, family 39"/>
    <property type="match status" value="1"/>
</dbReference>
<comment type="similarity">
    <text evidence="1">Belongs to the glycosyl hydrolase 39 family.</text>
</comment>
<dbReference type="PRINTS" id="PR00745">
    <property type="entry name" value="GLHYDRLASE39"/>
</dbReference>
<dbReference type="EC" id="3.2.1.37" evidence="6"/>
<dbReference type="InterPro" id="IPR017853">
    <property type="entry name" value="GH"/>
</dbReference>
<keyword evidence="2 6" id="KW-0378">Hydrolase</keyword>
<dbReference type="Gene3D" id="2.60.40.10">
    <property type="entry name" value="Immunoglobulins"/>
    <property type="match status" value="1"/>
</dbReference>
<dbReference type="PANTHER" id="PTHR12631">
    <property type="entry name" value="ALPHA-L-IDURONIDASE"/>
    <property type="match status" value="1"/>
</dbReference>
<keyword evidence="3 6" id="KW-0326">Glycosidase</keyword>
<evidence type="ECO:0000259" key="5">
    <source>
        <dbReference type="Pfam" id="PF01229"/>
    </source>
</evidence>
<dbReference type="Proteomes" id="UP000534286">
    <property type="component" value="Unassembled WGS sequence"/>
</dbReference>
<dbReference type="Pfam" id="PF01229">
    <property type="entry name" value="Glyco_hydro_39"/>
    <property type="match status" value="1"/>
</dbReference>
<name>A0A7W7RRH8_9ACTN</name>
<feature type="active site" description="Proton donor" evidence="4">
    <location>
        <position position="294"/>
    </location>
</feature>
<dbReference type="InterPro" id="IPR049166">
    <property type="entry name" value="GH39_cat"/>
</dbReference>
<evidence type="ECO:0000256" key="4">
    <source>
        <dbReference type="PIRSR" id="PIRSR600514-1"/>
    </source>
</evidence>
<accession>A0A7W7RRH8</accession>
<dbReference type="SUPFAM" id="SSF51445">
    <property type="entry name" value="(Trans)glycosidases"/>
    <property type="match status" value="1"/>
</dbReference>
<dbReference type="Gene3D" id="3.20.20.80">
    <property type="entry name" value="Glycosidases"/>
    <property type="match status" value="1"/>
</dbReference>
<evidence type="ECO:0000256" key="2">
    <source>
        <dbReference type="ARBA" id="ARBA00022801"/>
    </source>
</evidence>
<evidence type="ECO:0000313" key="7">
    <source>
        <dbReference type="Proteomes" id="UP000534286"/>
    </source>
</evidence>
<dbReference type="RefSeq" id="WP_184753312.1">
    <property type="nucleotide sequence ID" value="NZ_BAABEK010000070.1"/>
</dbReference>
<evidence type="ECO:0000313" key="6">
    <source>
        <dbReference type="EMBL" id="MBB4936842.1"/>
    </source>
</evidence>
<dbReference type="InterPro" id="IPR013783">
    <property type="entry name" value="Ig-like_fold"/>
</dbReference>
<evidence type="ECO:0000256" key="1">
    <source>
        <dbReference type="ARBA" id="ARBA00008875"/>
    </source>
</evidence>
<dbReference type="SUPFAM" id="SSF51011">
    <property type="entry name" value="Glycosyl hydrolase domain"/>
    <property type="match status" value="1"/>
</dbReference>